<reference evidence="3 4" key="1">
    <citation type="submission" date="2015-12" db="EMBL/GenBank/DDBJ databases">
        <title>Genome sequence of Streptomyces sp. G25.</title>
        <authorList>
            <person name="Poehlein A."/>
            <person name="Roettig A."/>
            <person name="Hiessl S."/>
            <person name="Hauschild P."/>
            <person name="Schauer J."/>
            <person name="Madkour M.H."/>
            <person name="Al-Ansari A.M."/>
            <person name="Almakishah N.H."/>
            <person name="Steinbuechel A."/>
            <person name="Daniel R."/>
        </authorList>
    </citation>
    <scope>NUCLEOTIDE SEQUENCE [LARGE SCALE GENOMIC DNA]</scope>
    <source>
        <strain evidence="4">G25(2015)</strain>
    </source>
</reference>
<dbReference type="PATRIC" id="fig|1716141.3.peg.1846"/>
<proteinExistence type="predicted"/>
<accession>A0A177HVJ5</accession>
<name>A0A177HVJ5_9ACTN</name>
<comment type="caution">
    <text evidence="3">The sequence shown here is derived from an EMBL/GenBank/DDBJ whole genome shotgun (WGS) entry which is preliminary data.</text>
</comment>
<evidence type="ECO:0000313" key="4">
    <source>
        <dbReference type="Proteomes" id="UP000077381"/>
    </source>
</evidence>
<keyword evidence="2" id="KW-0472">Membrane</keyword>
<organism evidence="3 4">
    <name type="scientific">Streptomyces jeddahensis</name>
    <dbReference type="NCBI Taxonomy" id="1716141"/>
    <lineage>
        <taxon>Bacteria</taxon>
        <taxon>Bacillati</taxon>
        <taxon>Actinomycetota</taxon>
        <taxon>Actinomycetes</taxon>
        <taxon>Kitasatosporales</taxon>
        <taxon>Streptomycetaceae</taxon>
        <taxon>Streptomyces</taxon>
    </lineage>
</organism>
<evidence type="ECO:0000256" key="1">
    <source>
        <dbReference type="SAM" id="MobiDB-lite"/>
    </source>
</evidence>
<sequence length="61" mass="6026">MHRDEAVGPTATPTATADASPDPDRQAAGPAGPVLGVLPLGAGLVLVGLGLAFLALRLRRG</sequence>
<dbReference type="AlphaFoldDB" id="A0A177HVJ5"/>
<gene>
    <name evidence="3" type="ORF">STSP_17620</name>
</gene>
<feature type="transmembrane region" description="Helical" evidence="2">
    <location>
        <begin position="34"/>
        <end position="56"/>
    </location>
</feature>
<evidence type="ECO:0000313" key="3">
    <source>
        <dbReference type="EMBL" id="OAH14925.1"/>
    </source>
</evidence>
<keyword evidence="4" id="KW-1185">Reference proteome</keyword>
<dbReference type="EMBL" id="LOHS01000053">
    <property type="protein sequence ID" value="OAH14925.1"/>
    <property type="molecule type" value="Genomic_DNA"/>
</dbReference>
<protein>
    <submittedName>
        <fullName evidence="3">Uncharacterized protein</fullName>
    </submittedName>
</protein>
<feature type="region of interest" description="Disordered" evidence="1">
    <location>
        <begin position="1"/>
        <end position="32"/>
    </location>
</feature>
<feature type="compositionally biased region" description="Low complexity" evidence="1">
    <location>
        <begin position="9"/>
        <end position="20"/>
    </location>
</feature>
<keyword evidence="2" id="KW-1133">Transmembrane helix</keyword>
<dbReference type="Proteomes" id="UP000077381">
    <property type="component" value="Unassembled WGS sequence"/>
</dbReference>
<keyword evidence="2" id="KW-0812">Transmembrane</keyword>
<evidence type="ECO:0000256" key="2">
    <source>
        <dbReference type="SAM" id="Phobius"/>
    </source>
</evidence>